<dbReference type="EMBL" id="JBHFFA010000007">
    <property type="protein sequence ID" value="KAL2610911.1"/>
    <property type="molecule type" value="Genomic_DNA"/>
</dbReference>
<name>A0ABD1XPQ9_9MARC</name>
<evidence type="ECO:0000313" key="2">
    <source>
        <dbReference type="EMBL" id="KAL2610911.1"/>
    </source>
</evidence>
<keyword evidence="3" id="KW-1185">Reference proteome</keyword>
<gene>
    <name evidence="2" type="ORF">R1flu_022603</name>
</gene>
<organism evidence="2 3">
    <name type="scientific">Riccia fluitans</name>
    <dbReference type="NCBI Taxonomy" id="41844"/>
    <lineage>
        <taxon>Eukaryota</taxon>
        <taxon>Viridiplantae</taxon>
        <taxon>Streptophyta</taxon>
        <taxon>Embryophyta</taxon>
        <taxon>Marchantiophyta</taxon>
        <taxon>Marchantiopsida</taxon>
        <taxon>Marchantiidae</taxon>
        <taxon>Marchantiales</taxon>
        <taxon>Ricciaceae</taxon>
        <taxon>Riccia</taxon>
    </lineage>
</organism>
<reference evidence="2 3" key="1">
    <citation type="submission" date="2024-09" db="EMBL/GenBank/DDBJ databases">
        <title>Chromosome-scale assembly of Riccia fluitans.</title>
        <authorList>
            <person name="Paukszto L."/>
            <person name="Sawicki J."/>
            <person name="Karawczyk K."/>
            <person name="Piernik-Szablinska J."/>
            <person name="Szczecinska M."/>
            <person name="Mazdziarz M."/>
        </authorList>
    </citation>
    <scope>NUCLEOTIDE SEQUENCE [LARGE SCALE GENOMIC DNA]</scope>
    <source>
        <strain evidence="2">Rf_01</strain>
        <tissue evidence="2">Aerial parts of the thallus</tissue>
    </source>
</reference>
<accession>A0ABD1XPQ9</accession>
<dbReference type="AlphaFoldDB" id="A0ABD1XPQ9"/>
<comment type="caution">
    <text evidence="2">The sequence shown here is derived from an EMBL/GenBank/DDBJ whole genome shotgun (WGS) entry which is preliminary data.</text>
</comment>
<feature type="compositionally biased region" description="Polar residues" evidence="1">
    <location>
        <begin position="168"/>
        <end position="180"/>
    </location>
</feature>
<protein>
    <submittedName>
        <fullName evidence="2">Uncharacterized protein</fullName>
    </submittedName>
</protein>
<proteinExistence type="predicted"/>
<evidence type="ECO:0000313" key="3">
    <source>
        <dbReference type="Proteomes" id="UP001605036"/>
    </source>
</evidence>
<feature type="region of interest" description="Disordered" evidence="1">
    <location>
        <begin position="152"/>
        <end position="186"/>
    </location>
</feature>
<dbReference type="Proteomes" id="UP001605036">
    <property type="component" value="Unassembled WGS sequence"/>
</dbReference>
<sequence length="214" mass="24017">MNARVALMETKDLYELLQAKMEGFQIANHPKTIGGFKNLNLTISQKWVKIPTFNLEEFEKCPADYPEQYGDFVGEPLSARCIRCGYWMTHWLPVCTLCTCKEKGEGSGYRSRSIPLEYGDTPSVEFLPAYRESRVLTKSSGQQGQDAIMASPGQIEPQQGDGEGETFSLGSRNLTPSNAECRSRRRETSIATRELADAAKDHAYFTRMDNLGHC</sequence>
<evidence type="ECO:0000256" key="1">
    <source>
        <dbReference type="SAM" id="MobiDB-lite"/>
    </source>
</evidence>